<dbReference type="PROSITE" id="PS51679">
    <property type="entry name" value="SAM_MT_C5"/>
    <property type="match status" value="1"/>
</dbReference>
<comment type="similarity">
    <text evidence="6">Belongs to the class I-like SAM-binding methyltransferase superfamily. C5-methyltransferase family.</text>
</comment>
<feature type="active site" evidence="6">
    <location>
        <position position="78"/>
    </location>
</feature>
<dbReference type="EMBL" id="JARJBB010000038">
    <property type="protein sequence ID" value="MDF3303051.1"/>
    <property type="molecule type" value="Genomic_DNA"/>
</dbReference>
<dbReference type="InterPro" id="IPR029063">
    <property type="entry name" value="SAM-dependent_MTases_sf"/>
</dbReference>
<evidence type="ECO:0000256" key="1">
    <source>
        <dbReference type="ARBA" id="ARBA00011975"/>
    </source>
</evidence>
<evidence type="ECO:0000256" key="2">
    <source>
        <dbReference type="ARBA" id="ARBA00022603"/>
    </source>
</evidence>
<dbReference type="Proteomes" id="UP001221150">
    <property type="component" value="Unassembled WGS sequence"/>
</dbReference>
<keyword evidence="4 6" id="KW-0949">S-adenosyl-L-methionine</keyword>
<reference evidence="7 8" key="1">
    <citation type="submission" date="2023-03" db="EMBL/GenBank/DDBJ databases">
        <title>Draft genome sequence of Streptomyces sp. K1PA1 isolated from peat swamp forest in Thailand.</title>
        <authorList>
            <person name="Klaysubun C."/>
            <person name="Duangmal K."/>
        </authorList>
    </citation>
    <scope>NUCLEOTIDE SEQUENCE [LARGE SCALE GENOMIC DNA]</scope>
    <source>
        <strain evidence="7 8">K1PA1</strain>
    </source>
</reference>
<protein>
    <recommendedName>
        <fullName evidence="1">DNA (cytosine-5-)-methyltransferase</fullName>
        <ecNumber evidence="1">2.1.1.37</ecNumber>
    </recommendedName>
</protein>
<name>A0ABT6AFC7_9ACTN</name>
<dbReference type="PANTHER" id="PTHR10629:SF52">
    <property type="entry name" value="DNA (CYTOSINE-5)-METHYLTRANSFERASE 1"/>
    <property type="match status" value="1"/>
</dbReference>
<dbReference type="EC" id="2.1.1.37" evidence="1"/>
<dbReference type="RefSeq" id="WP_276112597.1">
    <property type="nucleotide sequence ID" value="NZ_JARJBB010000038.1"/>
</dbReference>
<keyword evidence="2 6" id="KW-0489">Methyltransferase</keyword>
<keyword evidence="5" id="KW-0680">Restriction system</keyword>
<keyword evidence="3 6" id="KW-0808">Transferase</keyword>
<dbReference type="GO" id="GO:0008168">
    <property type="term" value="F:methyltransferase activity"/>
    <property type="evidence" value="ECO:0007669"/>
    <property type="project" value="UniProtKB-KW"/>
</dbReference>
<dbReference type="PRINTS" id="PR00105">
    <property type="entry name" value="C5METTRFRASE"/>
</dbReference>
<dbReference type="SUPFAM" id="SSF53335">
    <property type="entry name" value="S-adenosyl-L-methionine-dependent methyltransferases"/>
    <property type="match status" value="1"/>
</dbReference>
<evidence type="ECO:0000313" key="7">
    <source>
        <dbReference type="EMBL" id="MDF3303051.1"/>
    </source>
</evidence>
<comment type="caution">
    <text evidence="7">The sequence shown here is derived from an EMBL/GenBank/DDBJ whole genome shotgun (WGS) entry which is preliminary data.</text>
</comment>
<accession>A0ABT6AFC7</accession>
<dbReference type="Gene3D" id="3.40.50.150">
    <property type="entry name" value="Vaccinia Virus protein VP39"/>
    <property type="match status" value="1"/>
</dbReference>
<dbReference type="GO" id="GO:0032259">
    <property type="term" value="P:methylation"/>
    <property type="evidence" value="ECO:0007669"/>
    <property type="project" value="UniProtKB-KW"/>
</dbReference>
<evidence type="ECO:0000256" key="3">
    <source>
        <dbReference type="ARBA" id="ARBA00022679"/>
    </source>
</evidence>
<gene>
    <name evidence="7" type="ORF">P3H78_31455</name>
</gene>
<dbReference type="Pfam" id="PF00145">
    <property type="entry name" value="DNA_methylase"/>
    <property type="match status" value="3"/>
</dbReference>
<evidence type="ECO:0000313" key="8">
    <source>
        <dbReference type="Proteomes" id="UP001221150"/>
    </source>
</evidence>
<dbReference type="Gene3D" id="3.90.120.10">
    <property type="entry name" value="DNA Methylase, subunit A, domain 2"/>
    <property type="match status" value="1"/>
</dbReference>
<dbReference type="InterPro" id="IPR050390">
    <property type="entry name" value="C5-Methyltransferase"/>
</dbReference>
<organism evidence="7 8">
    <name type="scientific">Streptomyces tropicalis</name>
    <dbReference type="NCBI Taxonomy" id="3034234"/>
    <lineage>
        <taxon>Bacteria</taxon>
        <taxon>Bacillati</taxon>
        <taxon>Actinomycetota</taxon>
        <taxon>Actinomycetes</taxon>
        <taxon>Kitasatosporales</taxon>
        <taxon>Streptomycetaceae</taxon>
        <taxon>Streptomyces</taxon>
    </lineage>
</organism>
<evidence type="ECO:0000256" key="6">
    <source>
        <dbReference type="PROSITE-ProRule" id="PRU01016"/>
    </source>
</evidence>
<dbReference type="InterPro" id="IPR001525">
    <property type="entry name" value="C5_MeTfrase"/>
</dbReference>
<sequence length="361" mass="38395">MIKKDAACRVEIVDLFGGPGGWDVAAQRLGLAVTGIEHDRAACASRRAAGLDTVEGDVRAYGPGDFPTATDLIGSPPCQPYSIGGKGAGRRALDTVLHFADQLAARRDIRAGLATLDDERTGLVLEPLRWTLQALDGGRPYRTVMLEQVPTVLPVWEAMAQILRAEGYTVVTGRMHAEEYGVPQTRARAVLVARRHGEGEAALPAATHRRYSRTTDQDGGNPDLLPWVSMAQALGWGMTHRPALTVAVGTAAGGPDPSCVGGSGSRATLYGERDAGRWIADTRLVDADELPAYRGGRKDMIRVSVADAAALQTFPSGHPFQGTRTKQYEQIGNAMPPELAEAVIRRAMAAELAARTGTQAA</sequence>
<proteinExistence type="inferred from homology"/>
<keyword evidence="8" id="KW-1185">Reference proteome</keyword>
<evidence type="ECO:0000256" key="4">
    <source>
        <dbReference type="ARBA" id="ARBA00022691"/>
    </source>
</evidence>
<dbReference type="PANTHER" id="PTHR10629">
    <property type="entry name" value="CYTOSINE-SPECIFIC METHYLTRANSFERASE"/>
    <property type="match status" value="1"/>
</dbReference>
<evidence type="ECO:0000256" key="5">
    <source>
        <dbReference type="ARBA" id="ARBA00022747"/>
    </source>
</evidence>